<keyword evidence="2" id="KW-1185">Reference proteome</keyword>
<accession>A0ABN9S6U6</accession>
<feature type="non-terminal residue" evidence="1">
    <location>
        <position position="134"/>
    </location>
</feature>
<sequence>MVKGIHLWRMKQDKSEIFEVQERAYEDYMQKKAIDDDRPLGFDRSEVPGMFYNKERNVYLEQATRQLLWLDEAAQVHRPFREGEDTGLSFAAGAAASPGSAAGAAPPKQLMISDLHAAARAFKMDMAHLDRPSG</sequence>
<dbReference type="Proteomes" id="UP001189429">
    <property type="component" value="Unassembled WGS sequence"/>
</dbReference>
<dbReference type="EMBL" id="CAUYUJ010009765">
    <property type="protein sequence ID" value="CAK0827587.1"/>
    <property type="molecule type" value="Genomic_DNA"/>
</dbReference>
<reference evidence="1" key="1">
    <citation type="submission" date="2023-10" db="EMBL/GenBank/DDBJ databases">
        <authorList>
            <person name="Chen Y."/>
            <person name="Shah S."/>
            <person name="Dougan E. K."/>
            <person name="Thang M."/>
            <person name="Chan C."/>
        </authorList>
    </citation>
    <scope>NUCLEOTIDE SEQUENCE [LARGE SCALE GENOMIC DNA]</scope>
</reference>
<organism evidence="1 2">
    <name type="scientific">Prorocentrum cordatum</name>
    <dbReference type="NCBI Taxonomy" id="2364126"/>
    <lineage>
        <taxon>Eukaryota</taxon>
        <taxon>Sar</taxon>
        <taxon>Alveolata</taxon>
        <taxon>Dinophyceae</taxon>
        <taxon>Prorocentrales</taxon>
        <taxon>Prorocentraceae</taxon>
        <taxon>Prorocentrum</taxon>
    </lineage>
</organism>
<name>A0ABN9S6U6_9DINO</name>
<protein>
    <submittedName>
        <fullName evidence="1">Uncharacterized protein</fullName>
    </submittedName>
</protein>
<evidence type="ECO:0000313" key="2">
    <source>
        <dbReference type="Proteomes" id="UP001189429"/>
    </source>
</evidence>
<gene>
    <name evidence="1" type="ORF">PCOR1329_LOCUS27091</name>
</gene>
<proteinExistence type="predicted"/>
<evidence type="ECO:0000313" key="1">
    <source>
        <dbReference type="EMBL" id="CAK0827587.1"/>
    </source>
</evidence>
<comment type="caution">
    <text evidence="1">The sequence shown here is derived from an EMBL/GenBank/DDBJ whole genome shotgun (WGS) entry which is preliminary data.</text>
</comment>